<evidence type="ECO:0000256" key="2">
    <source>
        <dbReference type="ARBA" id="ARBA00022741"/>
    </source>
</evidence>
<gene>
    <name evidence="7" type="ORF">ES332_D09G290500v1</name>
</gene>
<dbReference type="Proteomes" id="UP000322667">
    <property type="component" value="Chromosome D09"/>
</dbReference>
<keyword evidence="1" id="KW-0436">Ligase</keyword>
<dbReference type="GO" id="GO:0006418">
    <property type="term" value="P:tRNA aminoacylation for protein translation"/>
    <property type="evidence" value="ECO:0007669"/>
    <property type="project" value="InterPro"/>
</dbReference>
<evidence type="ECO:0000256" key="1">
    <source>
        <dbReference type="ARBA" id="ARBA00022598"/>
    </source>
</evidence>
<dbReference type="AlphaFoldDB" id="A0A5D2JNB7"/>
<reference evidence="7 8" key="1">
    <citation type="submission" date="2019-07" db="EMBL/GenBank/DDBJ databases">
        <title>WGS assembly of Gossypium tomentosum.</title>
        <authorList>
            <person name="Chen Z.J."/>
            <person name="Sreedasyam A."/>
            <person name="Ando A."/>
            <person name="Song Q."/>
            <person name="De L."/>
            <person name="Hulse-Kemp A."/>
            <person name="Ding M."/>
            <person name="Ye W."/>
            <person name="Kirkbride R."/>
            <person name="Jenkins J."/>
            <person name="Plott C."/>
            <person name="Lovell J."/>
            <person name="Lin Y.-M."/>
            <person name="Vaughn R."/>
            <person name="Liu B."/>
            <person name="Li W."/>
            <person name="Simpson S."/>
            <person name="Scheffler B."/>
            <person name="Saski C."/>
            <person name="Grover C."/>
            <person name="Hu G."/>
            <person name="Conover J."/>
            <person name="Carlson J."/>
            <person name="Shu S."/>
            <person name="Boston L."/>
            <person name="Williams M."/>
            <person name="Peterson D."/>
            <person name="Mcgee K."/>
            <person name="Jones D."/>
            <person name="Wendel J."/>
            <person name="Stelly D."/>
            <person name="Grimwood J."/>
            <person name="Schmutz J."/>
        </authorList>
    </citation>
    <scope>NUCLEOTIDE SEQUENCE [LARGE SCALE GENOMIC DNA]</scope>
    <source>
        <strain evidence="7">7179.01</strain>
    </source>
</reference>
<evidence type="ECO:0000313" key="8">
    <source>
        <dbReference type="Proteomes" id="UP000322667"/>
    </source>
</evidence>
<dbReference type="GO" id="GO:0005524">
    <property type="term" value="F:ATP binding"/>
    <property type="evidence" value="ECO:0007669"/>
    <property type="project" value="UniProtKB-KW"/>
</dbReference>
<keyword evidence="5" id="KW-0030">Aminoacyl-tRNA synthetase</keyword>
<keyword evidence="4" id="KW-0648">Protein biosynthesis</keyword>
<keyword evidence="8" id="KW-1185">Reference proteome</keyword>
<keyword evidence="2" id="KW-0547">Nucleotide-binding</keyword>
<organism evidence="7 8">
    <name type="scientific">Gossypium tomentosum</name>
    <name type="common">Hawaiian cotton</name>
    <name type="synonym">Gossypium sandvicense</name>
    <dbReference type="NCBI Taxonomy" id="34277"/>
    <lineage>
        <taxon>Eukaryota</taxon>
        <taxon>Viridiplantae</taxon>
        <taxon>Streptophyta</taxon>
        <taxon>Embryophyta</taxon>
        <taxon>Tracheophyta</taxon>
        <taxon>Spermatophyta</taxon>
        <taxon>Magnoliopsida</taxon>
        <taxon>eudicotyledons</taxon>
        <taxon>Gunneridae</taxon>
        <taxon>Pentapetalae</taxon>
        <taxon>rosids</taxon>
        <taxon>malvids</taxon>
        <taxon>Malvales</taxon>
        <taxon>Malvaceae</taxon>
        <taxon>Malvoideae</taxon>
        <taxon>Gossypium</taxon>
    </lineage>
</organism>
<feature type="domain" description="Methionyl/Valyl/Leucyl/Isoleucyl-tRNA synthetase anticodon-binding" evidence="6">
    <location>
        <begin position="2"/>
        <end position="66"/>
    </location>
</feature>
<dbReference type="InterPro" id="IPR013155">
    <property type="entry name" value="M/V/L/I-tRNA-synth_anticd-bd"/>
</dbReference>
<proteinExistence type="predicted"/>
<name>A0A5D2JNB7_GOSTO</name>
<keyword evidence="3" id="KW-0067">ATP-binding</keyword>
<dbReference type="Gene3D" id="1.10.730.10">
    <property type="entry name" value="Isoleucyl-tRNA Synthetase, Domain 1"/>
    <property type="match status" value="1"/>
</dbReference>
<dbReference type="GO" id="GO:0004812">
    <property type="term" value="F:aminoacyl-tRNA ligase activity"/>
    <property type="evidence" value="ECO:0007669"/>
    <property type="project" value="UniProtKB-KW"/>
</dbReference>
<evidence type="ECO:0000256" key="4">
    <source>
        <dbReference type="ARBA" id="ARBA00022917"/>
    </source>
</evidence>
<dbReference type="InterPro" id="IPR009080">
    <property type="entry name" value="tRNAsynth_Ia_anticodon-bd"/>
</dbReference>
<evidence type="ECO:0000313" key="7">
    <source>
        <dbReference type="EMBL" id="TYH56180.1"/>
    </source>
</evidence>
<accession>A0A5D2JNB7</accession>
<sequence length="93" mass="10589">MLIDAVTESYNKYFFGDGGREVYDFGGDFADWYIEASKAHIYQSGDDSVALVAQTVLLYVCIDILIYQSKQSKRESRWVLRIVKNGWSCFIGG</sequence>
<dbReference type="EMBL" id="CM017631">
    <property type="protein sequence ID" value="TYH56180.1"/>
    <property type="molecule type" value="Genomic_DNA"/>
</dbReference>
<evidence type="ECO:0000256" key="3">
    <source>
        <dbReference type="ARBA" id="ARBA00022840"/>
    </source>
</evidence>
<dbReference type="Pfam" id="PF08264">
    <property type="entry name" value="Anticodon_1"/>
    <property type="match status" value="1"/>
</dbReference>
<dbReference type="SUPFAM" id="SSF47323">
    <property type="entry name" value="Anticodon-binding domain of a subclass of class I aminoacyl-tRNA synthetases"/>
    <property type="match status" value="1"/>
</dbReference>
<protein>
    <recommendedName>
        <fullName evidence="6">Methionyl/Valyl/Leucyl/Isoleucyl-tRNA synthetase anticodon-binding domain-containing protein</fullName>
    </recommendedName>
</protein>
<evidence type="ECO:0000256" key="5">
    <source>
        <dbReference type="ARBA" id="ARBA00023146"/>
    </source>
</evidence>
<evidence type="ECO:0000259" key="6">
    <source>
        <dbReference type="Pfam" id="PF08264"/>
    </source>
</evidence>